<evidence type="ECO:0000256" key="4">
    <source>
        <dbReference type="ARBA" id="ARBA00022692"/>
    </source>
</evidence>
<evidence type="ECO:0000256" key="6">
    <source>
        <dbReference type="ARBA" id="ARBA00023136"/>
    </source>
</evidence>
<feature type="domain" description="ABC transmembrane type-1" evidence="9">
    <location>
        <begin position="105"/>
        <end position="291"/>
    </location>
</feature>
<dbReference type="InterPro" id="IPR025966">
    <property type="entry name" value="OppC_N"/>
</dbReference>
<sequence>MSELIEARHDPTEARATGAKPEEDASLWKDAWRSLRTNPWFIISGIILIIMVLMAIFPQLFTNTSPQECLLERSRQRPSAQHWFGTDIQGCDYYTRVIYGARASIAVGVVVAALSVAVSIILGLVAGYFGRWIDTVISRFADMVFAIPYFLGAIVFLNVLESRGILEVAFVLTIFTWPITMRLMRGAVMAVTNNEFVLAARAMGAGHMAIMRRHILPNSLAPILGYSSILVGLMISAEAALTFLGVGLQLPSISWGLQLSNAHGYIQTVPHLLVFPLIFVAITVFAFTVMGDAIRDAIDPKIKK</sequence>
<dbReference type="PANTHER" id="PTHR43386:SF6">
    <property type="entry name" value="ABC TRANSPORTER PERMEASE PROTEIN"/>
    <property type="match status" value="1"/>
</dbReference>
<evidence type="ECO:0000256" key="2">
    <source>
        <dbReference type="ARBA" id="ARBA00022448"/>
    </source>
</evidence>
<evidence type="ECO:0000313" key="11">
    <source>
        <dbReference type="Proteomes" id="UP001183794"/>
    </source>
</evidence>
<keyword evidence="3" id="KW-1003">Cell membrane</keyword>
<dbReference type="PROSITE" id="PS50928">
    <property type="entry name" value="ABC_TM1"/>
    <property type="match status" value="1"/>
</dbReference>
<feature type="transmembrane region" description="Helical" evidence="7">
    <location>
        <begin position="140"/>
        <end position="159"/>
    </location>
</feature>
<evidence type="ECO:0000256" key="7">
    <source>
        <dbReference type="RuleBase" id="RU363032"/>
    </source>
</evidence>
<evidence type="ECO:0000259" key="9">
    <source>
        <dbReference type="PROSITE" id="PS50928"/>
    </source>
</evidence>
<dbReference type="Gene3D" id="1.10.3720.10">
    <property type="entry name" value="MetI-like"/>
    <property type="match status" value="1"/>
</dbReference>
<comment type="similarity">
    <text evidence="7">Belongs to the binding-protein-dependent transport system permease family.</text>
</comment>
<evidence type="ECO:0000313" key="10">
    <source>
        <dbReference type="EMBL" id="MDR7346694.1"/>
    </source>
</evidence>
<dbReference type="InterPro" id="IPR000515">
    <property type="entry name" value="MetI-like"/>
</dbReference>
<keyword evidence="2 7" id="KW-0813">Transport</keyword>
<evidence type="ECO:0000256" key="3">
    <source>
        <dbReference type="ARBA" id="ARBA00022475"/>
    </source>
</evidence>
<accession>A0ABU2AZB4</accession>
<dbReference type="Pfam" id="PF12911">
    <property type="entry name" value="OppC_N"/>
    <property type="match status" value="1"/>
</dbReference>
<name>A0ABU2AZB4_9MICC</name>
<keyword evidence="4 7" id="KW-0812">Transmembrane</keyword>
<feature type="transmembrane region" description="Helical" evidence="7">
    <location>
        <begin position="40"/>
        <end position="61"/>
    </location>
</feature>
<dbReference type="EMBL" id="JAVDYJ010000001">
    <property type="protein sequence ID" value="MDR7346694.1"/>
    <property type="molecule type" value="Genomic_DNA"/>
</dbReference>
<organism evidence="10 11">
    <name type="scientific">Enteractinococcus fodinae</name>
    <dbReference type="NCBI Taxonomy" id="684663"/>
    <lineage>
        <taxon>Bacteria</taxon>
        <taxon>Bacillati</taxon>
        <taxon>Actinomycetota</taxon>
        <taxon>Actinomycetes</taxon>
        <taxon>Micrococcales</taxon>
        <taxon>Micrococcaceae</taxon>
    </lineage>
</organism>
<keyword evidence="11" id="KW-1185">Reference proteome</keyword>
<feature type="transmembrane region" description="Helical" evidence="7">
    <location>
        <begin position="103"/>
        <end position="128"/>
    </location>
</feature>
<evidence type="ECO:0000256" key="8">
    <source>
        <dbReference type="SAM" id="MobiDB-lite"/>
    </source>
</evidence>
<dbReference type="InterPro" id="IPR050366">
    <property type="entry name" value="BP-dependent_transpt_permease"/>
</dbReference>
<dbReference type="Proteomes" id="UP001183794">
    <property type="component" value="Unassembled WGS sequence"/>
</dbReference>
<evidence type="ECO:0000256" key="1">
    <source>
        <dbReference type="ARBA" id="ARBA00004651"/>
    </source>
</evidence>
<dbReference type="RefSeq" id="WP_310171971.1">
    <property type="nucleotide sequence ID" value="NZ_BAABHE010000002.1"/>
</dbReference>
<feature type="transmembrane region" description="Helical" evidence="7">
    <location>
        <begin position="165"/>
        <end position="184"/>
    </location>
</feature>
<dbReference type="PANTHER" id="PTHR43386">
    <property type="entry name" value="OLIGOPEPTIDE TRANSPORT SYSTEM PERMEASE PROTEIN APPC"/>
    <property type="match status" value="1"/>
</dbReference>
<gene>
    <name evidence="10" type="ORF">J2S62_000951</name>
</gene>
<dbReference type="SUPFAM" id="SSF161098">
    <property type="entry name" value="MetI-like"/>
    <property type="match status" value="1"/>
</dbReference>
<feature type="compositionally biased region" description="Basic and acidic residues" evidence="8">
    <location>
        <begin position="1"/>
        <end position="13"/>
    </location>
</feature>
<dbReference type="InterPro" id="IPR035906">
    <property type="entry name" value="MetI-like_sf"/>
</dbReference>
<comment type="subcellular location">
    <subcellularLocation>
        <location evidence="1 7">Cell membrane</location>
        <topology evidence="1 7">Multi-pass membrane protein</topology>
    </subcellularLocation>
</comment>
<feature type="transmembrane region" description="Helical" evidence="7">
    <location>
        <begin position="220"/>
        <end position="248"/>
    </location>
</feature>
<proteinExistence type="inferred from homology"/>
<keyword evidence="5 7" id="KW-1133">Transmembrane helix</keyword>
<evidence type="ECO:0000256" key="5">
    <source>
        <dbReference type="ARBA" id="ARBA00022989"/>
    </source>
</evidence>
<feature type="region of interest" description="Disordered" evidence="8">
    <location>
        <begin position="1"/>
        <end position="21"/>
    </location>
</feature>
<comment type="caution">
    <text evidence="10">The sequence shown here is derived from an EMBL/GenBank/DDBJ whole genome shotgun (WGS) entry which is preliminary data.</text>
</comment>
<reference evidence="10 11" key="1">
    <citation type="submission" date="2023-07" db="EMBL/GenBank/DDBJ databases">
        <title>Sequencing the genomes of 1000 actinobacteria strains.</title>
        <authorList>
            <person name="Klenk H.-P."/>
        </authorList>
    </citation>
    <scope>NUCLEOTIDE SEQUENCE [LARGE SCALE GENOMIC DNA]</scope>
    <source>
        <strain evidence="10 11">DSM 22966</strain>
    </source>
</reference>
<protein>
    <submittedName>
        <fullName evidence="10">ABC-type dipeptide/oligopeptide/nickel transport system permease subunit</fullName>
    </submittedName>
</protein>
<dbReference type="CDD" id="cd06261">
    <property type="entry name" value="TM_PBP2"/>
    <property type="match status" value="1"/>
</dbReference>
<dbReference type="Pfam" id="PF00528">
    <property type="entry name" value="BPD_transp_1"/>
    <property type="match status" value="1"/>
</dbReference>
<keyword evidence="6 7" id="KW-0472">Membrane</keyword>
<feature type="transmembrane region" description="Helical" evidence="7">
    <location>
        <begin position="268"/>
        <end position="294"/>
    </location>
</feature>